<keyword evidence="2" id="KW-1185">Reference proteome</keyword>
<dbReference type="AlphaFoldDB" id="S3UT53"/>
<evidence type="ECO:0000313" key="2">
    <source>
        <dbReference type="Proteomes" id="UP000014540"/>
    </source>
</evidence>
<comment type="caution">
    <text evidence="1">The sequence shown here is derived from an EMBL/GenBank/DDBJ whole genome shotgun (WGS) entry which is preliminary data.</text>
</comment>
<accession>S3UT53</accession>
<name>S3UT53_9LEPT</name>
<protein>
    <submittedName>
        <fullName evidence="1">Uncharacterized protein</fullName>
    </submittedName>
</protein>
<organism evidence="1 2">
    <name type="scientific">Leptospira fainei serovar Hurstbridge str. BUT 6</name>
    <dbReference type="NCBI Taxonomy" id="1193011"/>
    <lineage>
        <taxon>Bacteria</taxon>
        <taxon>Pseudomonadati</taxon>
        <taxon>Spirochaetota</taxon>
        <taxon>Spirochaetia</taxon>
        <taxon>Leptospirales</taxon>
        <taxon>Leptospiraceae</taxon>
        <taxon>Leptospira</taxon>
    </lineage>
</organism>
<gene>
    <name evidence="1" type="ORF">LEP1GSC058_0243</name>
</gene>
<reference evidence="1" key="1">
    <citation type="submission" date="2013-04" db="EMBL/GenBank/DDBJ databases">
        <authorList>
            <person name="Harkins D.M."/>
            <person name="Durkin A.S."/>
            <person name="Selengut J.D."/>
            <person name="Sanka R."/>
            <person name="DePew J."/>
            <person name="Purushe J."/>
            <person name="Ahmed A."/>
            <person name="van der Linden H."/>
            <person name="Goris M.G.A."/>
            <person name="Hartskeerl R.A."/>
            <person name="Vinetz J.M."/>
            <person name="Sutton G.G."/>
            <person name="Nelson W.C."/>
            <person name="Fouts D.E."/>
        </authorList>
    </citation>
    <scope>NUCLEOTIDE SEQUENCE [LARGE SCALE GENOMIC DNA]</scope>
    <source>
        <strain evidence="1">BUT 6</strain>
    </source>
</reference>
<dbReference type="Proteomes" id="UP000014540">
    <property type="component" value="Unassembled WGS sequence"/>
</dbReference>
<proteinExistence type="predicted"/>
<dbReference type="EMBL" id="AKWZ02000012">
    <property type="protein sequence ID" value="EPG72453.1"/>
    <property type="molecule type" value="Genomic_DNA"/>
</dbReference>
<sequence length="71" mass="8064">MSRPSSEFGNYPKENFRVCMKNSFHTSNCSSGNKTGYLHTSDPWNAIPVGDAPQKNESIHPNLIRLRIQKE</sequence>
<evidence type="ECO:0000313" key="1">
    <source>
        <dbReference type="EMBL" id="EPG72453.1"/>
    </source>
</evidence>